<sequence>MLGDLCVAEASATNSSMLLPTMLLMLSAGLREAYPRAPFQYRSYSDGSLEQAALKVLKGLDPSFTTLSTPLALEQLYLGSTHFQRRAWQHSDMTHSKAKKQQNLPSYNWNSFGLRYGK</sequence>
<proteinExistence type="predicted"/>
<evidence type="ECO:0000313" key="2">
    <source>
        <dbReference type="Proteomes" id="UP000694397"/>
    </source>
</evidence>
<accession>A0A8C9QVE8</accession>
<reference evidence="1 2" key="1">
    <citation type="submission" date="2019-04" db="EMBL/GenBank/DDBJ databases">
        <authorList>
            <consortium name="Wellcome Sanger Institute Data Sharing"/>
        </authorList>
    </citation>
    <scope>NUCLEOTIDE SEQUENCE [LARGE SCALE GENOMIC DNA]</scope>
</reference>
<dbReference type="Ensembl" id="ENSSFOT00015001381.2">
    <property type="protein sequence ID" value="ENSSFOP00015001347.2"/>
    <property type="gene ID" value="ENSSFOG00015000942.2"/>
</dbReference>
<organism evidence="1 2">
    <name type="scientific">Scleropages formosus</name>
    <name type="common">Asian bonytongue</name>
    <name type="synonym">Osteoglossum formosum</name>
    <dbReference type="NCBI Taxonomy" id="113540"/>
    <lineage>
        <taxon>Eukaryota</taxon>
        <taxon>Metazoa</taxon>
        <taxon>Chordata</taxon>
        <taxon>Craniata</taxon>
        <taxon>Vertebrata</taxon>
        <taxon>Euteleostomi</taxon>
        <taxon>Actinopterygii</taxon>
        <taxon>Neopterygii</taxon>
        <taxon>Teleostei</taxon>
        <taxon>Osteoglossocephala</taxon>
        <taxon>Osteoglossomorpha</taxon>
        <taxon>Osteoglossiformes</taxon>
        <taxon>Osteoglossidae</taxon>
        <taxon>Scleropages</taxon>
    </lineage>
</organism>
<dbReference type="GeneTree" id="ENSGT01110000270292"/>
<keyword evidence="2" id="KW-1185">Reference proteome</keyword>
<dbReference type="OrthoDB" id="9899812at2759"/>
<dbReference type="Pfam" id="PF15152">
    <property type="entry name" value="Kisspeptin"/>
    <property type="match status" value="1"/>
</dbReference>
<reference evidence="1" key="2">
    <citation type="submission" date="2025-08" db="UniProtKB">
        <authorList>
            <consortium name="Ensembl"/>
        </authorList>
    </citation>
    <scope>IDENTIFICATION</scope>
</reference>
<evidence type="ECO:0000313" key="1">
    <source>
        <dbReference type="Ensembl" id="ENSSFOP00015001347.2"/>
    </source>
</evidence>
<reference evidence="1" key="3">
    <citation type="submission" date="2025-09" db="UniProtKB">
        <authorList>
            <consortium name="Ensembl"/>
        </authorList>
    </citation>
    <scope>IDENTIFICATION</scope>
</reference>
<dbReference type="AlphaFoldDB" id="A0A8C9QVE8"/>
<name>A0A8C9QVE8_SCLFO</name>
<dbReference type="InterPro" id="IPR020207">
    <property type="entry name" value="Metastasis-suppressor_KiSS-1"/>
</dbReference>
<dbReference type="Proteomes" id="UP000694397">
    <property type="component" value="Chromosome 2"/>
</dbReference>
<protein>
    <submittedName>
        <fullName evidence="1">Uncharacterized protein</fullName>
    </submittedName>
</protein>